<dbReference type="AlphaFoldDB" id="A0A3L6Q0P4"/>
<comment type="subcellular location">
    <subcellularLocation>
        <location evidence="1">Cell envelope</location>
    </subcellularLocation>
</comment>
<evidence type="ECO:0000313" key="3">
    <source>
        <dbReference type="EMBL" id="RLM69558.1"/>
    </source>
</evidence>
<keyword evidence="2" id="KW-0732">Signal</keyword>
<dbReference type="InterPro" id="IPR032675">
    <property type="entry name" value="LRR_dom_sf"/>
</dbReference>
<dbReference type="PANTHER" id="PTHR48059:SF27">
    <property type="entry name" value="LEUCINE-RICH REPEAT-CONTAINING N-TERMINAL PLANT-TYPE DOMAIN-CONTAINING PROTEIN"/>
    <property type="match status" value="1"/>
</dbReference>
<accession>A0A3L6Q0P4</accession>
<evidence type="ECO:0000256" key="2">
    <source>
        <dbReference type="SAM" id="SignalP"/>
    </source>
</evidence>
<dbReference type="InterPro" id="IPR051848">
    <property type="entry name" value="PGIP"/>
</dbReference>
<dbReference type="OrthoDB" id="676979at2759"/>
<dbReference type="PANTHER" id="PTHR48059">
    <property type="entry name" value="POLYGALACTURONASE INHIBITOR 1"/>
    <property type="match status" value="1"/>
</dbReference>
<evidence type="ECO:0000256" key="1">
    <source>
        <dbReference type="ARBA" id="ARBA00004196"/>
    </source>
</evidence>
<keyword evidence="4" id="KW-1185">Reference proteome</keyword>
<dbReference type="STRING" id="4540.A0A3L6Q0P4"/>
<gene>
    <name evidence="3" type="ORF">C2845_PM17G10760</name>
</gene>
<evidence type="ECO:0000313" key="4">
    <source>
        <dbReference type="Proteomes" id="UP000275267"/>
    </source>
</evidence>
<dbReference type="Proteomes" id="UP000275267">
    <property type="component" value="Unassembled WGS sequence"/>
</dbReference>
<protein>
    <recommendedName>
        <fullName evidence="5">Polygalacturonase inhibitor-like</fullName>
    </recommendedName>
</protein>
<comment type="caution">
    <text evidence="3">The sequence shown here is derived from an EMBL/GenBank/DDBJ whole genome shotgun (WGS) entry which is preliminary data.</text>
</comment>
<feature type="signal peptide" evidence="2">
    <location>
        <begin position="1"/>
        <end position="20"/>
    </location>
</feature>
<proteinExistence type="predicted"/>
<dbReference type="SUPFAM" id="SSF52058">
    <property type="entry name" value="L domain-like"/>
    <property type="match status" value="1"/>
</dbReference>
<evidence type="ECO:0008006" key="5">
    <source>
        <dbReference type="Google" id="ProtNLM"/>
    </source>
</evidence>
<dbReference type="EMBL" id="PQIB02000014">
    <property type="protein sequence ID" value="RLM69558.1"/>
    <property type="molecule type" value="Genomic_DNA"/>
</dbReference>
<name>A0A3L6Q0P4_PANMI</name>
<organism evidence="3 4">
    <name type="scientific">Panicum miliaceum</name>
    <name type="common">Proso millet</name>
    <name type="synonym">Broomcorn millet</name>
    <dbReference type="NCBI Taxonomy" id="4540"/>
    <lineage>
        <taxon>Eukaryota</taxon>
        <taxon>Viridiplantae</taxon>
        <taxon>Streptophyta</taxon>
        <taxon>Embryophyta</taxon>
        <taxon>Tracheophyta</taxon>
        <taxon>Spermatophyta</taxon>
        <taxon>Magnoliopsida</taxon>
        <taxon>Liliopsida</taxon>
        <taxon>Poales</taxon>
        <taxon>Poaceae</taxon>
        <taxon>PACMAD clade</taxon>
        <taxon>Panicoideae</taxon>
        <taxon>Panicodae</taxon>
        <taxon>Paniceae</taxon>
        <taxon>Panicinae</taxon>
        <taxon>Panicum</taxon>
        <taxon>Panicum sect. Panicum</taxon>
    </lineage>
</organism>
<dbReference type="Gene3D" id="3.80.10.10">
    <property type="entry name" value="Ribonuclease Inhibitor"/>
    <property type="match status" value="1"/>
</dbReference>
<dbReference type="Pfam" id="PF00560">
    <property type="entry name" value="LRR_1"/>
    <property type="match status" value="1"/>
</dbReference>
<dbReference type="InterPro" id="IPR001611">
    <property type="entry name" value="Leu-rich_rpt"/>
</dbReference>
<reference evidence="4" key="1">
    <citation type="journal article" date="2019" name="Nat. Commun.">
        <title>The genome of broomcorn millet.</title>
        <authorList>
            <person name="Zou C."/>
            <person name="Miki D."/>
            <person name="Li D."/>
            <person name="Tang Q."/>
            <person name="Xiao L."/>
            <person name="Rajput S."/>
            <person name="Deng P."/>
            <person name="Jia W."/>
            <person name="Huang R."/>
            <person name="Zhang M."/>
            <person name="Sun Y."/>
            <person name="Hu J."/>
            <person name="Fu X."/>
            <person name="Schnable P.S."/>
            <person name="Li F."/>
            <person name="Zhang H."/>
            <person name="Feng B."/>
            <person name="Zhu X."/>
            <person name="Liu R."/>
            <person name="Schnable J.C."/>
            <person name="Zhu J.-K."/>
            <person name="Zhang H."/>
        </authorList>
    </citation>
    <scope>NUCLEOTIDE SEQUENCE [LARGE SCALE GENOMIC DNA]</scope>
</reference>
<sequence>MASHTVLLLLSFQLITRSLSQPQSNRDLPALIKIREQFGNPAALSGWQAGGTACALPAFCNEQGRVTEIFLRSLDITSTLPPAIGELDQLETLSIENMPGLHGPIPDSFGNLAHLSIFNLMVTSVSGPIPPSLSRTNLTSVSFLRSKLNGTIPRSLRRLPYLTFFDAAHNDLEGPIPPLLVRGGSPDRPLGLMLDGNRLSGTVPWTYALERHWMEFTVANNKLTGDASFLFGRHKTVSGAIDLSGNKFRFNLTGVEMPQQLLFLNLSHNRIYGGVPVSLRESKVAVLDLSFNQLCGEIPTGGHMVQFKAAAYEHNKCLCGTPLPPCANGS</sequence>
<feature type="chain" id="PRO_5017969886" description="Polygalacturonase inhibitor-like" evidence="2">
    <location>
        <begin position="21"/>
        <end position="330"/>
    </location>
</feature>